<evidence type="ECO:0000256" key="1">
    <source>
        <dbReference type="SAM" id="MobiDB-lite"/>
    </source>
</evidence>
<protein>
    <submittedName>
        <fullName evidence="2">Uncharacterized protein</fullName>
    </submittedName>
</protein>
<evidence type="ECO:0000313" key="3">
    <source>
        <dbReference type="Proteomes" id="UP000002029"/>
    </source>
</evidence>
<organism evidence="2 3">
    <name type="scientific">Streptosporangium roseum (strain ATCC 12428 / DSM 43021 / JCM 3005 / KCTC 9067 / NCIMB 10171 / NRRL 2505 / NI 9100)</name>
    <dbReference type="NCBI Taxonomy" id="479432"/>
    <lineage>
        <taxon>Bacteria</taxon>
        <taxon>Bacillati</taxon>
        <taxon>Actinomycetota</taxon>
        <taxon>Actinomycetes</taxon>
        <taxon>Streptosporangiales</taxon>
        <taxon>Streptosporangiaceae</taxon>
        <taxon>Streptosporangium</taxon>
    </lineage>
</organism>
<dbReference type="AlphaFoldDB" id="D2B3H2"/>
<evidence type="ECO:0000313" key="2">
    <source>
        <dbReference type="EMBL" id="ACZ87488.1"/>
    </source>
</evidence>
<dbReference type="EMBL" id="CP001814">
    <property type="protein sequence ID" value="ACZ87488.1"/>
    <property type="molecule type" value="Genomic_DNA"/>
</dbReference>
<sequence>MPMYSRPADDIGTGVGGDSARTGSLTPLTVPLSIELRAAETLRFTSEITNMIDRWPVSPVSRPDPDTCLLTEMITDLQARPAEPAAG</sequence>
<dbReference type="HOGENOM" id="CLU_2482034_0_0_11"/>
<keyword evidence="3" id="KW-1185">Reference proteome</keyword>
<proteinExistence type="predicted"/>
<dbReference type="KEGG" id="sro:Sros_4630"/>
<dbReference type="Proteomes" id="UP000002029">
    <property type="component" value="Chromosome"/>
</dbReference>
<reference evidence="2 3" key="1">
    <citation type="journal article" date="2010" name="Stand. Genomic Sci.">
        <title>Complete genome sequence of Streptosporangium roseum type strain (NI 9100).</title>
        <authorList>
            <person name="Nolan M."/>
            <person name="Sikorski J."/>
            <person name="Jando M."/>
            <person name="Lucas S."/>
            <person name="Lapidus A."/>
            <person name="Glavina Del Rio T."/>
            <person name="Chen F."/>
            <person name="Tice H."/>
            <person name="Pitluck S."/>
            <person name="Cheng J.F."/>
            <person name="Chertkov O."/>
            <person name="Sims D."/>
            <person name="Meincke L."/>
            <person name="Brettin T."/>
            <person name="Han C."/>
            <person name="Detter J.C."/>
            <person name="Bruce D."/>
            <person name="Goodwin L."/>
            <person name="Land M."/>
            <person name="Hauser L."/>
            <person name="Chang Y.J."/>
            <person name="Jeffries C.D."/>
            <person name="Ivanova N."/>
            <person name="Mavromatis K."/>
            <person name="Mikhailova N."/>
            <person name="Chen A."/>
            <person name="Palaniappan K."/>
            <person name="Chain P."/>
            <person name="Rohde M."/>
            <person name="Goker M."/>
            <person name="Bristow J."/>
            <person name="Eisen J.A."/>
            <person name="Markowitz V."/>
            <person name="Hugenholtz P."/>
            <person name="Kyrpides N.C."/>
            <person name="Klenk H.P."/>
        </authorList>
    </citation>
    <scope>NUCLEOTIDE SEQUENCE [LARGE SCALE GENOMIC DNA]</scope>
    <source>
        <strain evidence="3">ATCC 12428 / DSM 43021 / JCM 3005 / NI 9100</strain>
    </source>
</reference>
<name>D2B3H2_STRRD</name>
<feature type="region of interest" description="Disordered" evidence="1">
    <location>
        <begin position="1"/>
        <end position="26"/>
    </location>
</feature>
<accession>D2B3H2</accession>
<gene>
    <name evidence="2" type="ordered locus">Sros_4630</name>
</gene>